<dbReference type="Pfam" id="PF00392">
    <property type="entry name" value="GntR"/>
    <property type="match status" value="1"/>
</dbReference>
<dbReference type="CDD" id="cd07377">
    <property type="entry name" value="WHTH_GntR"/>
    <property type="match status" value="1"/>
</dbReference>
<dbReference type="GeneID" id="61133733"/>
<dbReference type="SMART" id="SM00345">
    <property type="entry name" value="HTH_GNTR"/>
    <property type="match status" value="1"/>
</dbReference>
<dbReference type="PANTHER" id="PTHR46577">
    <property type="entry name" value="HTH-TYPE TRANSCRIPTIONAL REGULATORY PROTEIN GABR"/>
    <property type="match status" value="1"/>
</dbReference>
<evidence type="ECO:0000256" key="4">
    <source>
        <dbReference type="ARBA" id="ARBA00023125"/>
    </source>
</evidence>
<dbReference type="Gene3D" id="1.10.10.10">
    <property type="entry name" value="Winged helix-like DNA-binding domain superfamily/Winged helix DNA-binding domain"/>
    <property type="match status" value="1"/>
</dbReference>
<dbReference type="RefSeq" id="WP_011209548.1">
    <property type="nucleotide sequence ID" value="NC_006361.1"/>
</dbReference>
<dbReference type="eggNOG" id="COG1167">
    <property type="taxonomic scope" value="Bacteria"/>
</dbReference>
<dbReference type="InterPro" id="IPR036388">
    <property type="entry name" value="WH-like_DNA-bd_sf"/>
</dbReference>
<dbReference type="Proteomes" id="UP000006820">
    <property type="component" value="Chromosome"/>
</dbReference>
<comment type="similarity">
    <text evidence="1">In the C-terminal section; belongs to the class-I pyridoxal-phosphate-dependent aminotransferase family.</text>
</comment>
<dbReference type="HOGENOM" id="CLU_017584_0_0_11"/>
<dbReference type="GO" id="GO:0030170">
    <property type="term" value="F:pyridoxal phosphate binding"/>
    <property type="evidence" value="ECO:0007669"/>
    <property type="project" value="InterPro"/>
</dbReference>
<dbReference type="InterPro" id="IPR004839">
    <property type="entry name" value="Aminotransferase_I/II_large"/>
</dbReference>
<dbReference type="InterPro" id="IPR015422">
    <property type="entry name" value="PyrdxlP-dep_Trfase_small"/>
</dbReference>
<dbReference type="KEGG" id="nfa:NFA_30160"/>
<dbReference type="InterPro" id="IPR015424">
    <property type="entry name" value="PyrdxlP-dep_Trfase"/>
</dbReference>
<dbReference type="Gene3D" id="3.90.1150.10">
    <property type="entry name" value="Aspartate Aminotransferase, domain 1"/>
    <property type="match status" value="1"/>
</dbReference>
<dbReference type="PANTHER" id="PTHR46577:SF1">
    <property type="entry name" value="HTH-TYPE TRANSCRIPTIONAL REGULATORY PROTEIN GABR"/>
    <property type="match status" value="1"/>
</dbReference>
<evidence type="ECO:0000259" key="6">
    <source>
        <dbReference type="PROSITE" id="PS50949"/>
    </source>
</evidence>
<evidence type="ECO:0000313" key="7">
    <source>
        <dbReference type="EMBL" id="BAD57863.1"/>
    </source>
</evidence>
<feature type="domain" description="HTH gntR-type" evidence="6">
    <location>
        <begin position="21"/>
        <end position="89"/>
    </location>
</feature>
<dbReference type="PROSITE" id="PS50949">
    <property type="entry name" value="HTH_GNTR"/>
    <property type="match status" value="1"/>
</dbReference>
<dbReference type="InterPro" id="IPR015421">
    <property type="entry name" value="PyrdxlP-dep_Trfase_major"/>
</dbReference>
<protein>
    <submittedName>
        <fullName evidence="7">Putative transcriptional regulator</fullName>
    </submittedName>
</protein>
<evidence type="ECO:0000256" key="2">
    <source>
        <dbReference type="ARBA" id="ARBA00022898"/>
    </source>
</evidence>
<dbReference type="SUPFAM" id="SSF46785">
    <property type="entry name" value="Winged helix' DNA-binding domain"/>
    <property type="match status" value="1"/>
</dbReference>
<dbReference type="PRINTS" id="PR00035">
    <property type="entry name" value="HTHGNTR"/>
</dbReference>
<evidence type="ECO:0000256" key="5">
    <source>
        <dbReference type="ARBA" id="ARBA00023163"/>
    </source>
</evidence>
<dbReference type="OrthoDB" id="8584262at2"/>
<reference evidence="7 8" key="1">
    <citation type="journal article" date="2004" name="Proc. Natl. Acad. Sci. U.S.A.">
        <title>The complete genomic sequence of Nocardia farcinica IFM 10152.</title>
        <authorList>
            <person name="Ishikawa J."/>
            <person name="Yamashita A."/>
            <person name="Mikami Y."/>
            <person name="Hoshino Y."/>
            <person name="Kurita H."/>
            <person name="Hotta K."/>
            <person name="Shiba T."/>
            <person name="Hattori M."/>
        </authorList>
    </citation>
    <scope>NUCLEOTIDE SEQUENCE [LARGE SCALE GENOMIC DNA]</scope>
    <source>
        <strain evidence="7 8">IFM 10152</strain>
    </source>
</reference>
<dbReference type="GO" id="GO:0003677">
    <property type="term" value="F:DNA binding"/>
    <property type="evidence" value="ECO:0007669"/>
    <property type="project" value="UniProtKB-KW"/>
</dbReference>
<evidence type="ECO:0000256" key="3">
    <source>
        <dbReference type="ARBA" id="ARBA00023015"/>
    </source>
</evidence>
<dbReference type="EMBL" id="AP006618">
    <property type="protein sequence ID" value="BAD57863.1"/>
    <property type="molecule type" value="Genomic_DNA"/>
</dbReference>
<organism evidence="7 8">
    <name type="scientific">Nocardia farcinica (strain IFM 10152)</name>
    <dbReference type="NCBI Taxonomy" id="247156"/>
    <lineage>
        <taxon>Bacteria</taxon>
        <taxon>Bacillati</taxon>
        <taxon>Actinomycetota</taxon>
        <taxon>Actinomycetes</taxon>
        <taxon>Mycobacteriales</taxon>
        <taxon>Nocardiaceae</taxon>
        <taxon>Nocardia</taxon>
    </lineage>
</organism>
<gene>
    <name evidence="7" type="ordered locus">NFA_30160</name>
</gene>
<keyword evidence="2" id="KW-0663">Pyridoxal phosphate</keyword>
<proteinExistence type="inferred from homology"/>
<dbReference type="AlphaFoldDB" id="Q5YVC8"/>
<evidence type="ECO:0000313" key="8">
    <source>
        <dbReference type="Proteomes" id="UP000006820"/>
    </source>
</evidence>
<sequence length="456" mass="48199">MDQPPLLWWTTVVFRRGADGAPRYRGIADDLERAVEAGVVGPGRRLPAERTLAAGLCVSRGTVVRAFEELVARGVVERVHGSGTFVRARRTRPPRPAGPATAESAVDDPIELSHPVPADATHLPPVDWSVHPADFGAGMPTGGLPELRDALSRFLTHRMNLPTRPEQVVVTTDAGAALDALLHAHRGRPIVAGPAWPALHAVIAGQDSARVPLTVDGAGIDPTLLRRVLRRTGSPVVVLDPTESGPCGLPTAVSRLPRLAAALTDGAAVTVEDVSALPVEVAADPDRPPLAALSERVIALGDLGRLFWAGAGIGWLRTTGAAPASPLPRPAIGAQVHAARLLDAIDADWLRARREVLADRAAHLHRRLTAVLPSWVPATTLDGVRAALPVLDAATFVHVAARFGVRVRPGHEGTADASVRDQLWLSATHPPETLDLAVDRLAAAWAEYTRRMAASV</sequence>
<name>Q5YVC8_NOCFA</name>
<dbReference type="InterPro" id="IPR051446">
    <property type="entry name" value="HTH_trans_reg/aminotransferase"/>
</dbReference>
<keyword evidence="5" id="KW-0804">Transcription</keyword>
<dbReference type="SUPFAM" id="SSF53383">
    <property type="entry name" value="PLP-dependent transferases"/>
    <property type="match status" value="1"/>
</dbReference>
<dbReference type="Pfam" id="PF00155">
    <property type="entry name" value="Aminotran_1_2"/>
    <property type="match status" value="1"/>
</dbReference>
<dbReference type="GO" id="GO:0003700">
    <property type="term" value="F:DNA-binding transcription factor activity"/>
    <property type="evidence" value="ECO:0007669"/>
    <property type="project" value="InterPro"/>
</dbReference>
<accession>Q5YVC8</accession>
<dbReference type="STRING" id="247156.NFA_30160"/>
<dbReference type="Gene3D" id="3.40.640.10">
    <property type="entry name" value="Type I PLP-dependent aspartate aminotransferase-like (Major domain)"/>
    <property type="match status" value="1"/>
</dbReference>
<keyword evidence="3" id="KW-0805">Transcription regulation</keyword>
<dbReference type="InterPro" id="IPR036390">
    <property type="entry name" value="WH_DNA-bd_sf"/>
</dbReference>
<keyword evidence="4" id="KW-0238">DNA-binding</keyword>
<evidence type="ECO:0000256" key="1">
    <source>
        <dbReference type="ARBA" id="ARBA00005384"/>
    </source>
</evidence>
<dbReference type="InterPro" id="IPR000524">
    <property type="entry name" value="Tscrpt_reg_HTH_GntR"/>
</dbReference>
<keyword evidence="8" id="KW-1185">Reference proteome</keyword>